<keyword evidence="3" id="KW-0472">Membrane</keyword>
<evidence type="ECO:0000313" key="6">
    <source>
        <dbReference type="Proteomes" id="UP000006329"/>
    </source>
</evidence>
<organism evidence="5 6">
    <name type="scientific">Leptospira santarosai str. MOR084</name>
    <dbReference type="NCBI Taxonomy" id="1049984"/>
    <lineage>
        <taxon>Bacteria</taxon>
        <taxon>Pseudomonadati</taxon>
        <taxon>Spirochaetota</taxon>
        <taxon>Spirochaetia</taxon>
        <taxon>Leptospirales</taxon>
        <taxon>Leptospiraceae</taxon>
        <taxon>Leptospira</taxon>
    </lineage>
</organism>
<gene>
    <name evidence="5" type="ORF">LEP1GSC179_3266</name>
</gene>
<keyword evidence="3" id="KW-0812">Transmembrane</keyword>
<dbReference type="GO" id="GO:0016020">
    <property type="term" value="C:membrane"/>
    <property type="evidence" value="ECO:0007669"/>
    <property type="project" value="GOC"/>
</dbReference>
<evidence type="ECO:0000256" key="3">
    <source>
        <dbReference type="SAM" id="Phobius"/>
    </source>
</evidence>
<keyword evidence="3" id="KW-1133">Transmembrane helix</keyword>
<dbReference type="GO" id="GO:0046872">
    <property type="term" value="F:metal ion binding"/>
    <property type="evidence" value="ECO:0007669"/>
    <property type="project" value="UniProtKB-KW"/>
</dbReference>
<keyword evidence="2" id="KW-0378">Hydrolase</keyword>
<dbReference type="Pfam" id="PF00149">
    <property type="entry name" value="Metallophos"/>
    <property type="match status" value="1"/>
</dbReference>
<dbReference type="InterPro" id="IPR051158">
    <property type="entry name" value="Metallophosphoesterase_sf"/>
</dbReference>
<dbReference type="Proteomes" id="UP000006329">
    <property type="component" value="Unassembled WGS sequence"/>
</dbReference>
<keyword evidence="1" id="KW-0479">Metal-binding</keyword>
<dbReference type="SUPFAM" id="SSF56300">
    <property type="entry name" value="Metallo-dependent phosphatases"/>
    <property type="match status" value="1"/>
</dbReference>
<dbReference type="InterPro" id="IPR004843">
    <property type="entry name" value="Calcineurin-like_PHP"/>
</dbReference>
<feature type="domain" description="Calcineurin-like phosphoesterase" evidence="4">
    <location>
        <begin position="59"/>
        <end position="221"/>
    </location>
</feature>
<dbReference type="CDD" id="cd07385">
    <property type="entry name" value="MPP_YkuE_C"/>
    <property type="match status" value="1"/>
</dbReference>
<dbReference type="InterPro" id="IPR029052">
    <property type="entry name" value="Metallo-depent_PP-like"/>
</dbReference>
<protein>
    <submittedName>
        <fullName evidence="5">Calcineurin-like phosphoesterase family protein</fullName>
    </submittedName>
</protein>
<dbReference type="Gene3D" id="3.60.21.10">
    <property type="match status" value="1"/>
</dbReference>
<dbReference type="EMBL" id="AHON02000029">
    <property type="protein sequence ID" value="EKO34505.1"/>
    <property type="molecule type" value="Genomic_DNA"/>
</dbReference>
<dbReference type="PANTHER" id="PTHR31302">
    <property type="entry name" value="TRANSMEMBRANE PROTEIN WITH METALLOPHOSPHOESTERASE DOMAIN-RELATED"/>
    <property type="match status" value="1"/>
</dbReference>
<evidence type="ECO:0000259" key="4">
    <source>
        <dbReference type="Pfam" id="PF00149"/>
    </source>
</evidence>
<dbReference type="PANTHER" id="PTHR31302:SF31">
    <property type="entry name" value="PHOSPHODIESTERASE YAEI"/>
    <property type="match status" value="1"/>
</dbReference>
<evidence type="ECO:0000256" key="2">
    <source>
        <dbReference type="ARBA" id="ARBA00022801"/>
    </source>
</evidence>
<dbReference type="GO" id="GO:0008758">
    <property type="term" value="F:UDP-2,3-diacylglucosamine hydrolase activity"/>
    <property type="evidence" value="ECO:0007669"/>
    <property type="project" value="TreeGrafter"/>
</dbReference>
<keyword evidence="6" id="KW-1185">Reference proteome</keyword>
<evidence type="ECO:0000256" key="1">
    <source>
        <dbReference type="ARBA" id="ARBA00022723"/>
    </source>
</evidence>
<sequence>MTVFEGFRSQKYMRKIRFYFVVVLFFIGVNCLFIERYWVRFQEYEFKSDKVAKDFDGYKIAVVSDLHYGFLNPEFWIRWIIERVNSRNVDLIVGLGDYVKKRNTNTELLKVWPILKELKAKDGVYFVNGNHDHWANDALSLELLEKSGRSIRNKNVVIRRNASRFILAGIGDFWEDRTDIDKALSGTFHKDLRIVLSHNPDASNTKHEEKVDLFLTGHTHGGQVRIPILNLSPILPVKDFNFDVGFKKNKSDEDVFISAGIGWSILPIRFFCPAEVSLIVLRSP</sequence>
<evidence type="ECO:0000313" key="5">
    <source>
        <dbReference type="EMBL" id="EKO34505.1"/>
    </source>
</evidence>
<name>A0A0E2BGP3_9LEPT</name>
<dbReference type="AlphaFoldDB" id="A0A0E2BGP3"/>
<reference evidence="5" key="1">
    <citation type="submission" date="2012-10" db="EMBL/GenBank/DDBJ databases">
        <authorList>
            <person name="Harkins D.M."/>
            <person name="Durkin A.S."/>
            <person name="Brinkac L.M."/>
            <person name="Haft D.H."/>
            <person name="Selengut J.D."/>
            <person name="Sanka R."/>
            <person name="DePew J."/>
            <person name="Purushe J."/>
            <person name="Matthias M.A."/>
            <person name="Vinetz J.M."/>
            <person name="Sutton G.G."/>
            <person name="Nierman W.C."/>
            <person name="Fouts D.E."/>
        </authorList>
    </citation>
    <scope>NUCLEOTIDE SEQUENCE [LARGE SCALE GENOMIC DNA]</scope>
    <source>
        <strain evidence="5">MOR084</strain>
    </source>
</reference>
<feature type="transmembrane region" description="Helical" evidence="3">
    <location>
        <begin position="18"/>
        <end position="39"/>
    </location>
</feature>
<comment type="caution">
    <text evidence="5">The sequence shown here is derived from an EMBL/GenBank/DDBJ whole genome shotgun (WGS) entry which is preliminary data.</text>
</comment>
<dbReference type="GO" id="GO:0009245">
    <property type="term" value="P:lipid A biosynthetic process"/>
    <property type="evidence" value="ECO:0007669"/>
    <property type="project" value="TreeGrafter"/>
</dbReference>
<accession>A0A0E2BGP3</accession>
<proteinExistence type="predicted"/>